<reference evidence="2" key="1">
    <citation type="submission" date="2019-11" db="EMBL/GenBank/DDBJ databases">
        <title>Bipolaris sorokiniana Genome sequencing.</title>
        <authorList>
            <person name="Wang H."/>
        </authorList>
    </citation>
    <scope>NUCLEOTIDE SEQUENCE</scope>
</reference>
<protein>
    <submittedName>
        <fullName evidence="2">Uncharacterized protein</fullName>
    </submittedName>
</protein>
<dbReference type="AlphaFoldDB" id="A0A8H6DS95"/>
<dbReference type="EMBL" id="WNKQ01000015">
    <property type="protein sequence ID" value="KAF5846586.1"/>
    <property type="molecule type" value="Genomic_DNA"/>
</dbReference>
<gene>
    <name evidence="2" type="ORF">GGP41_004660</name>
</gene>
<feature type="compositionally biased region" description="Polar residues" evidence="1">
    <location>
        <begin position="85"/>
        <end position="110"/>
    </location>
</feature>
<feature type="compositionally biased region" description="Polar residues" evidence="1">
    <location>
        <begin position="27"/>
        <end position="38"/>
    </location>
</feature>
<comment type="caution">
    <text evidence="2">The sequence shown here is derived from an EMBL/GenBank/DDBJ whole genome shotgun (WGS) entry which is preliminary data.</text>
</comment>
<evidence type="ECO:0000313" key="2">
    <source>
        <dbReference type="EMBL" id="KAF5846586.1"/>
    </source>
</evidence>
<name>A0A8H6DS95_COCSA</name>
<feature type="compositionally biased region" description="Basic and acidic residues" evidence="1">
    <location>
        <begin position="9"/>
        <end position="21"/>
    </location>
</feature>
<accession>A0A8H6DS95</accession>
<evidence type="ECO:0000256" key="1">
    <source>
        <dbReference type="SAM" id="MobiDB-lite"/>
    </source>
</evidence>
<dbReference type="Proteomes" id="UP000624244">
    <property type="component" value="Unassembled WGS sequence"/>
</dbReference>
<proteinExistence type="predicted"/>
<organism evidence="2 3">
    <name type="scientific">Cochliobolus sativus</name>
    <name type="common">Common root rot and spot blotch fungus</name>
    <name type="synonym">Bipolaris sorokiniana</name>
    <dbReference type="NCBI Taxonomy" id="45130"/>
    <lineage>
        <taxon>Eukaryota</taxon>
        <taxon>Fungi</taxon>
        <taxon>Dikarya</taxon>
        <taxon>Ascomycota</taxon>
        <taxon>Pezizomycotina</taxon>
        <taxon>Dothideomycetes</taxon>
        <taxon>Pleosporomycetidae</taxon>
        <taxon>Pleosporales</taxon>
        <taxon>Pleosporineae</taxon>
        <taxon>Pleosporaceae</taxon>
        <taxon>Bipolaris</taxon>
    </lineage>
</organism>
<feature type="region of interest" description="Disordered" evidence="1">
    <location>
        <begin position="1"/>
        <end position="178"/>
    </location>
</feature>
<sequence length="375" mass="42021">MADSVNPVKGERPGKNEKHLPFDINKPQVTSPPYTGSGDTLHDDEAWDTYSNQDDEATFSGSGSPRSFDLEGLSITDEYPHSHQRSGTGHNHPLSNPASPETLSLKNLSITDEHPRSRQGHGVGHSQPFQRGPRYPNVNRYGPPGRGFHGHHRQGAAHAGRGGSTGFRNPNPPLGPDAQMHQDFLTVRNSMRRQFKNSDVAKWKFNDYVAHCEAMTRSKANNLTRQTKTKEEAGEYSSAIPPETQAFLRRCGLNGNFDEVGNSGRVLGEHTIWCKNWQNGKEEVAPWPSFSEMRWEGDDRAKTGVGRFLPLPREPGPPGLTWSQLPAIEQYPMDQVFQIPTMEDVYLPVDPDIEPDYEYLWSKELEKEIDGLLES</sequence>
<evidence type="ECO:0000313" key="3">
    <source>
        <dbReference type="Proteomes" id="UP000624244"/>
    </source>
</evidence>